<dbReference type="AlphaFoldDB" id="A0A9P3H936"/>
<evidence type="ECO:0000256" key="1">
    <source>
        <dbReference type="ARBA" id="ARBA00004141"/>
    </source>
</evidence>
<keyword evidence="6" id="KW-0564">Palmitate</keyword>
<comment type="catalytic activity">
    <reaction evidence="9 10">
        <text>L-cysteinyl-[protein] + hexadecanoyl-CoA = S-hexadecanoyl-L-cysteinyl-[protein] + CoA</text>
        <dbReference type="Rhea" id="RHEA:36683"/>
        <dbReference type="Rhea" id="RHEA-COMP:10131"/>
        <dbReference type="Rhea" id="RHEA-COMP:11032"/>
        <dbReference type="ChEBI" id="CHEBI:29950"/>
        <dbReference type="ChEBI" id="CHEBI:57287"/>
        <dbReference type="ChEBI" id="CHEBI:57379"/>
        <dbReference type="ChEBI" id="CHEBI:74151"/>
        <dbReference type="EC" id="2.3.1.225"/>
    </reaction>
</comment>
<feature type="transmembrane region" description="Helical" evidence="10">
    <location>
        <begin position="70"/>
        <end position="95"/>
    </location>
</feature>
<keyword evidence="14" id="KW-1185">Reference proteome</keyword>
<protein>
    <recommendedName>
        <fullName evidence="10">Palmitoyltransferase</fullName>
        <ecNumber evidence="10">2.3.1.225</ecNumber>
    </recommendedName>
</protein>
<comment type="domain">
    <text evidence="10">The DHHC domain is required for palmitoyltransferase activity.</text>
</comment>
<evidence type="ECO:0000256" key="5">
    <source>
        <dbReference type="ARBA" id="ARBA00023136"/>
    </source>
</evidence>
<evidence type="ECO:0000256" key="7">
    <source>
        <dbReference type="ARBA" id="ARBA00023288"/>
    </source>
</evidence>
<dbReference type="EC" id="2.3.1.225" evidence="10"/>
<dbReference type="OrthoDB" id="9909019at2759"/>
<feature type="transmembrane region" description="Helical" evidence="10">
    <location>
        <begin position="210"/>
        <end position="230"/>
    </location>
</feature>
<gene>
    <name evidence="13" type="ORF">EMPS_04699</name>
</gene>
<keyword evidence="3 10" id="KW-0812">Transmembrane</keyword>
<organism evidence="13 14">
    <name type="scientific">Entomortierella parvispora</name>
    <dbReference type="NCBI Taxonomy" id="205924"/>
    <lineage>
        <taxon>Eukaryota</taxon>
        <taxon>Fungi</taxon>
        <taxon>Fungi incertae sedis</taxon>
        <taxon>Mucoromycota</taxon>
        <taxon>Mortierellomycotina</taxon>
        <taxon>Mortierellomycetes</taxon>
        <taxon>Mortierellales</taxon>
        <taxon>Mortierellaceae</taxon>
        <taxon>Entomortierella</taxon>
    </lineage>
</organism>
<feature type="region of interest" description="Disordered" evidence="11">
    <location>
        <begin position="1"/>
        <end position="29"/>
    </location>
</feature>
<evidence type="ECO:0000256" key="8">
    <source>
        <dbReference type="ARBA" id="ARBA00023315"/>
    </source>
</evidence>
<dbReference type="InterPro" id="IPR039859">
    <property type="entry name" value="PFA4/ZDH16/20/ERF2-like"/>
</dbReference>
<evidence type="ECO:0000313" key="13">
    <source>
        <dbReference type="EMBL" id="GJJ72342.1"/>
    </source>
</evidence>
<keyword evidence="7" id="KW-0449">Lipoprotein</keyword>
<feature type="transmembrane region" description="Helical" evidence="10">
    <location>
        <begin position="250"/>
        <end position="269"/>
    </location>
</feature>
<reference evidence="13" key="2">
    <citation type="journal article" date="2022" name="Microbiol. Resour. Announc.">
        <title>Whole-Genome Sequence of Entomortierella parvispora E1425, a Mucoromycotan Fungus Associated with Burkholderiaceae-Related Endosymbiotic Bacteria.</title>
        <authorList>
            <person name="Herlambang A."/>
            <person name="Guo Y."/>
            <person name="Takashima Y."/>
            <person name="Narisawa K."/>
            <person name="Ohta H."/>
            <person name="Nishizawa T."/>
        </authorList>
    </citation>
    <scope>NUCLEOTIDE SEQUENCE</scope>
    <source>
        <strain evidence="13">E1425</strain>
    </source>
</reference>
<dbReference type="GO" id="GO:0016020">
    <property type="term" value="C:membrane"/>
    <property type="evidence" value="ECO:0007669"/>
    <property type="project" value="UniProtKB-SubCell"/>
</dbReference>
<dbReference type="Proteomes" id="UP000827284">
    <property type="component" value="Unassembled WGS sequence"/>
</dbReference>
<feature type="transmembrane region" description="Helical" evidence="10">
    <location>
        <begin position="107"/>
        <end position="129"/>
    </location>
</feature>
<evidence type="ECO:0000256" key="3">
    <source>
        <dbReference type="ARBA" id="ARBA00022692"/>
    </source>
</evidence>
<dbReference type="GO" id="GO:0019706">
    <property type="term" value="F:protein-cysteine S-palmitoyltransferase activity"/>
    <property type="evidence" value="ECO:0007669"/>
    <property type="project" value="UniProtKB-EC"/>
</dbReference>
<evidence type="ECO:0000256" key="6">
    <source>
        <dbReference type="ARBA" id="ARBA00023139"/>
    </source>
</evidence>
<evidence type="ECO:0000256" key="4">
    <source>
        <dbReference type="ARBA" id="ARBA00022989"/>
    </source>
</evidence>
<dbReference type="Pfam" id="PF01529">
    <property type="entry name" value="DHHC"/>
    <property type="match status" value="1"/>
</dbReference>
<proteinExistence type="inferred from homology"/>
<dbReference type="EMBL" id="BQFW01000006">
    <property type="protein sequence ID" value="GJJ72342.1"/>
    <property type="molecule type" value="Genomic_DNA"/>
</dbReference>
<keyword evidence="5 10" id="KW-0472">Membrane</keyword>
<keyword evidence="8 10" id="KW-0012">Acyltransferase</keyword>
<dbReference type="PANTHER" id="PTHR12246">
    <property type="entry name" value="PALMITOYLTRANSFERASE ZDHHC16"/>
    <property type="match status" value="1"/>
</dbReference>
<dbReference type="InterPro" id="IPR001594">
    <property type="entry name" value="Palmitoyltrfase_DHHC"/>
</dbReference>
<evidence type="ECO:0000256" key="9">
    <source>
        <dbReference type="ARBA" id="ARBA00048048"/>
    </source>
</evidence>
<keyword evidence="4 10" id="KW-1133">Transmembrane helix</keyword>
<feature type="domain" description="Palmitoyltransferase DHHC" evidence="12">
    <location>
        <begin position="167"/>
        <end position="292"/>
    </location>
</feature>
<reference evidence="13" key="1">
    <citation type="submission" date="2021-11" db="EMBL/GenBank/DDBJ databases">
        <authorList>
            <person name="Herlambang A."/>
            <person name="Guo Y."/>
            <person name="Takashima Y."/>
            <person name="Nishizawa T."/>
        </authorList>
    </citation>
    <scope>NUCLEOTIDE SEQUENCE</scope>
    <source>
        <strain evidence="13">E1425</strain>
    </source>
</reference>
<evidence type="ECO:0000256" key="2">
    <source>
        <dbReference type="ARBA" id="ARBA00022679"/>
    </source>
</evidence>
<feature type="compositionally biased region" description="Low complexity" evidence="11">
    <location>
        <begin position="1"/>
        <end position="17"/>
    </location>
</feature>
<name>A0A9P3H936_9FUNG</name>
<dbReference type="PROSITE" id="PS50216">
    <property type="entry name" value="DHHC"/>
    <property type="match status" value="1"/>
</dbReference>
<comment type="caution">
    <text evidence="13">The sequence shown here is derived from an EMBL/GenBank/DDBJ whole genome shotgun (WGS) entry which is preliminary data.</text>
</comment>
<keyword evidence="2 10" id="KW-0808">Transferase</keyword>
<accession>A0A9P3H936</accession>
<evidence type="ECO:0000256" key="11">
    <source>
        <dbReference type="SAM" id="MobiDB-lite"/>
    </source>
</evidence>
<comment type="subcellular location">
    <subcellularLocation>
        <location evidence="1">Membrane</location>
        <topology evidence="1">Multi-pass membrane protein</topology>
    </subcellularLocation>
</comment>
<evidence type="ECO:0000259" key="12">
    <source>
        <dbReference type="Pfam" id="PF01529"/>
    </source>
</evidence>
<evidence type="ECO:0000256" key="10">
    <source>
        <dbReference type="RuleBase" id="RU079119"/>
    </source>
</evidence>
<sequence>MFPSSSTSSAAFAPLATHDPSSKDDLPFTTAPKKSPAYWTTPSDSSSSYSALADRIQVLVEVTSSRLGPILLVIASVLLSLTIYCYFAVFIPFHYQWPEGTGPGENLGYLSTMVWSLYLVWGILANYYFAVQTPPGTVMDGVSSDNQEASFQDVLLEMESFTRFPPTCRQCHLPKPERTHHCSICKKCILKYDHHCPWINNCVGHFNHRYFVMFLTYLTMACVYFLYMGIGPFMLLVELNANNMEWPYPLPQALVAFSEVLAVIMGLAVGGMGSWHWYLTLTAQTTLEQYNNNLIKDICKRKGDVFSNMYDFGIFGNLLNFFNVGPRGHYPWYTVLLPIRIPPIGNGKKFEKSSRGFVLDFGQDADEIV</sequence>
<evidence type="ECO:0000313" key="14">
    <source>
        <dbReference type="Proteomes" id="UP000827284"/>
    </source>
</evidence>
<comment type="similarity">
    <text evidence="10">Belongs to the DHHC palmitoyltransferase family.</text>
</comment>